<evidence type="ECO:0000313" key="2">
    <source>
        <dbReference type="EMBL" id="OGG44394.1"/>
    </source>
</evidence>
<dbReference type="Proteomes" id="UP000178249">
    <property type="component" value="Unassembled WGS sequence"/>
</dbReference>
<feature type="signal peptide" evidence="1">
    <location>
        <begin position="1"/>
        <end position="27"/>
    </location>
</feature>
<organism evidence="2 3">
    <name type="scientific">Candidatus Kaiserbacteria bacterium RIFCSPHIGHO2_01_FULL_48_10</name>
    <dbReference type="NCBI Taxonomy" id="1798476"/>
    <lineage>
        <taxon>Bacteria</taxon>
        <taxon>Candidatus Kaiseribacteriota</taxon>
    </lineage>
</organism>
<gene>
    <name evidence="2" type="ORF">A2841_01840</name>
</gene>
<name>A0A1F6C5E9_9BACT</name>
<evidence type="ECO:0000256" key="1">
    <source>
        <dbReference type="SAM" id="SignalP"/>
    </source>
</evidence>
<dbReference type="AlphaFoldDB" id="A0A1F6C5E9"/>
<protein>
    <recommendedName>
        <fullName evidence="4">DUF5667 domain-containing protein</fullName>
    </recommendedName>
</protein>
<accession>A0A1F6C5E9</accession>
<proteinExistence type="predicted"/>
<sequence>MPMTYLKTALPVVVLIAALVCVSVAFAKGEAGERASEVSTRVQLLLNVADRDQGIGEEVRVIAHEYASSSERMEEVRAEVESRPTWRVLLLGSDYRNLGKLRSEIVTTENQIDRLEKARDRATDPAIKADLTAQITALEDSASTTMVFVKENESKFSLFGWLVRLFAD</sequence>
<comment type="caution">
    <text evidence="2">The sequence shown here is derived from an EMBL/GenBank/DDBJ whole genome shotgun (WGS) entry which is preliminary data.</text>
</comment>
<evidence type="ECO:0008006" key="4">
    <source>
        <dbReference type="Google" id="ProtNLM"/>
    </source>
</evidence>
<evidence type="ECO:0000313" key="3">
    <source>
        <dbReference type="Proteomes" id="UP000178249"/>
    </source>
</evidence>
<dbReference type="EMBL" id="MFKP01000010">
    <property type="protein sequence ID" value="OGG44394.1"/>
    <property type="molecule type" value="Genomic_DNA"/>
</dbReference>
<feature type="chain" id="PRO_5009523253" description="DUF5667 domain-containing protein" evidence="1">
    <location>
        <begin position="28"/>
        <end position="168"/>
    </location>
</feature>
<keyword evidence="1" id="KW-0732">Signal</keyword>
<reference evidence="2 3" key="1">
    <citation type="journal article" date="2016" name="Nat. Commun.">
        <title>Thousands of microbial genomes shed light on interconnected biogeochemical processes in an aquifer system.</title>
        <authorList>
            <person name="Anantharaman K."/>
            <person name="Brown C.T."/>
            <person name="Hug L.A."/>
            <person name="Sharon I."/>
            <person name="Castelle C.J."/>
            <person name="Probst A.J."/>
            <person name="Thomas B.C."/>
            <person name="Singh A."/>
            <person name="Wilkins M.J."/>
            <person name="Karaoz U."/>
            <person name="Brodie E.L."/>
            <person name="Williams K.H."/>
            <person name="Hubbard S.S."/>
            <person name="Banfield J.F."/>
        </authorList>
    </citation>
    <scope>NUCLEOTIDE SEQUENCE [LARGE SCALE GENOMIC DNA]</scope>
</reference>